<reference evidence="1 2" key="1">
    <citation type="submission" date="2008-07" db="EMBL/GenBank/DDBJ databases">
        <authorList>
            <person name="El-Sayed N."/>
            <person name="Caler E."/>
            <person name="Inman J."/>
            <person name="Amedeo P."/>
            <person name="Hass B."/>
            <person name="Wortman J."/>
        </authorList>
    </citation>
    <scope>NUCLEOTIDE SEQUENCE [LARGE SCALE GENOMIC DNA]</scope>
    <source>
        <strain evidence="2">ATCC 50983 / TXsc</strain>
    </source>
</reference>
<organism evidence="2">
    <name type="scientific">Perkinsus marinus (strain ATCC 50983 / TXsc)</name>
    <dbReference type="NCBI Taxonomy" id="423536"/>
    <lineage>
        <taxon>Eukaryota</taxon>
        <taxon>Sar</taxon>
        <taxon>Alveolata</taxon>
        <taxon>Perkinsozoa</taxon>
        <taxon>Perkinsea</taxon>
        <taxon>Perkinsida</taxon>
        <taxon>Perkinsidae</taxon>
        <taxon>Perkinsus</taxon>
    </lineage>
</organism>
<name>C5LSL0_PERM5</name>
<protein>
    <submittedName>
        <fullName evidence="1">Uncharacterized protein</fullName>
    </submittedName>
</protein>
<dbReference type="Proteomes" id="UP000007800">
    <property type="component" value="Unassembled WGS sequence"/>
</dbReference>
<dbReference type="GeneID" id="9049993"/>
<evidence type="ECO:0000313" key="2">
    <source>
        <dbReference type="Proteomes" id="UP000007800"/>
    </source>
</evidence>
<dbReference type="OrthoDB" id="5212at2759"/>
<gene>
    <name evidence="1" type="ORF">Pmar_PMAR017109</name>
</gene>
<accession>C5LSL0</accession>
<sequence>MAPSEGSTMQSLPETTGPCGLVANALYMRVLMPVAGRLDGGLSRVNGSLASVAGRVDGYLDTVERQLDPNFKYHEAARAMVVCGEDMVVERWKVWEDKRVGGKM</sequence>
<dbReference type="RefSeq" id="XP_002767533.1">
    <property type="nucleotide sequence ID" value="XM_002767487.1"/>
</dbReference>
<dbReference type="InParanoid" id="C5LSL0"/>
<dbReference type="AlphaFoldDB" id="C5LSL0"/>
<dbReference type="EMBL" id="GG685191">
    <property type="protein sequence ID" value="EER00251.1"/>
    <property type="molecule type" value="Genomic_DNA"/>
</dbReference>
<evidence type="ECO:0000313" key="1">
    <source>
        <dbReference type="EMBL" id="EER00251.1"/>
    </source>
</evidence>
<keyword evidence="2" id="KW-1185">Reference proteome</keyword>
<proteinExistence type="predicted"/>